<dbReference type="InterPro" id="IPR011701">
    <property type="entry name" value="MFS"/>
</dbReference>
<feature type="transmembrane region" description="Helical" evidence="25">
    <location>
        <begin position="56"/>
        <end position="74"/>
    </location>
</feature>
<feature type="transmembrane region" description="Helical" evidence="25">
    <location>
        <begin position="169"/>
        <end position="189"/>
    </location>
</feature>
<comment type="catalytic activity">
    <reaction evidence="13">
        <text>L-alpha-aminoacyl-L-lysine(out) = L-alpha-aminoacyl-L-lysine(in)</text>
        <dbReference type="Rhea" id="RHEA:79383"/>
        <dbReference type="ChEBI" id="CHEBI:229966"/>
    </reaction>
</comment>
<comment type="catalytic activity">
    <reaction evidence="9">
        <text>L-histidyl-glycine(out) = L-histidyl-glycine(in)</text>
        <dbReference type="Rhea" id="RHEA:79395"/>
        <dbReference type="ChEBI" id="CHEBI:229957"/>
    </reaction>
</comment>
<organism evidence="27 28">
    <name type="scientific">Flavobacterium subsaxonicum WB 4.1-42 = DSM 21790</name>
    <dbReference type="NCBI Taxonomy" id="1121898"/>
    <lineage>
        <taxon>Bacteria</taxon>
        <taxon>Pseudomonadati</taxon>
        <taxon>Bacteroidota</taxon>
        <taxon>Flavobacteriia</taxon>
        <taxon>Flavobacteriales</taxon>
        <taxon>Flavobacteriaceae</taxon>
        <taxon>Flavobacterium</taxon>
    </lineage>
</organism>
<evidence type="ECO:0000256" key="16">
    <source>
        <dbReference type="ARBA" id="ARBA00044900"/>
    </source>
</evidence>
<feature type="transmembrane region" description="Helical" evidence="25">
    <location>
        <begin position="110"/>
        <end position="128"/>
    </location>
</feature>
<feature type="transmembrane region" description="Helical" evidence="25">
    <location>
        <begin position="222"/>
        <end position="246"/>
    </location>
</feature>
<evidence type="ECO:0000256" key="3">
    <source>
        <dbReference type="ARBA" id="ARBA00022448"/>
    </source>
</evidence>
<comment type="catalytic activity">
    <reaction evidence="17">
        <text>L-arginyl-glycine(out) = L-arginyl-glycine(in)</text>
        <dbReference type="Rhea" id="RHEA:79391"/>
        <dbReference type="ChEBI" id="CHEBI:229955"/>
    </reaction>
</comment>
<dbReference type="PANTHER" id="PTHR23512:SF3">
    <property type="entry name" value="MAJOR FACILITATOR SUPERFAMILY DOMAIN-CONTAINING PROTEIN 1"/>
    <property type="match status" value="1"/>
</dbReference>
<evidence type="ECO:0000256" key="23">
    <source>
        <dbReference type="ARBA" id="ARBA00045709"/>
    </source>
</evidence>
<evidence type="ECO:0000256" key="17">
    <source>
        <dbReference type="ARBA" id="ARBA00044903"/>
    </source>
</evidence>
<evidence type="ECO:0000256" key="21">
    <source>
        <dbReference type="ARBA" id="ARBA00044985"/>
    </source>
</evidence>
<feature type="transmembrane region" description="Helical" evidence="25">
    <location>
        <begin position="135"/>
        <end position="157"/>
    </location>
</feature>
<comment type="function">
    <text evidence="23">Lysosomal dipeptide uniporter that selectively exports lysine, arginine or histidine-containing dipeptides with a net positive charge from the lysosome lumen into the cytosol. Could play a role in a specific type of protein O-glycosylation indirectly regulating macrophages migration and tissue invasion. Also essential for liver homeostasis.</text>
</comment>
<evidence type="ECO:0000256" key="1">
    <source>
        <dbReference type="ARBA" id="ARBA00004155"/>
    </source>
</evidence>
<dbReference type="PROSITE" id="PS00216">
    <property type="entry name" value="SUGAR_TRANSPORT_1"/>
    <property type="match status" value="1"/>
</dbReference>
<dbReference type="InterPro" id="IPR052187">
    <property type="entry name" value="MFSD1"/>
</dbReference>
<dbReference type="PANTHER" id="PTHR23512">
    <property type="entry name" value="MAJOR FACILITATOR SUPERFAMILY DOMAIN-CONTAINING PROTEIN 1"/>
    <property type="match status" value="1"/>
</dbReference>
<comment type="catalytic activity">
    <reaction evidence="8">
        <text>L-lysyl-L-alanine(out) = L-lysyl-L-alanine(in)</text>
        <dbReference type="Rhea" id="RHEA:79399"/>
        <dbReference type="ChEBI" id="CHEBI:229954"/>
    </reaction>
</comment>
<dbReference type="Proteomes" id="UP000030111">
    <property type="component" value="Unassembled WGS sequence"/>
</dbReference>
<dbReference type="SUPFAM" id="SSF103473">
    <property type="entry name" value="MFS general substrate transporter"/>
    <property type="match status" value="1"/>
</dbReference>
<dbReference type="AlphaFoldDB" id="A0A0A2MUF9"/>
<comment type="subcellular location">
    <subcellularLocation>
        <location evidence="1">Lysosome membrane</location>
        <topology evidence="1">Multi-pass membrane protein</topology>
    </subcellularLocation>
</comment>
<reference evidence="27 28" key="1">
    <citation type="submission" date="2013-09" db="EMBL/GenBank/DDBJ databases">
        <authorList>
            <person name="Zeng Z."/>
            <person name="Chen C."/>
        </authorList>
    </citation>
    <scope>NUCLEOTIDE SEQUENCE [LARGE SCALE GENOMIC DNA]</scope>
    <source>
        <strain evidence="27 28">WB 4.1-42</strain>
    </source>
</reference>
<keyword evidence="6 25" id="KW-0472">Membrane</keyword>
<feature type="transmembrane region" description="Helical" evidence="25">
    <location>
        <begin position="81"/>
        <end position="104"/>
    </location>
</feature>
<evidence type="ECO:0000256" key="5">
    <source>
        <dbReference type="ARBA" id="ARBA00022989"/>
    </source>
</evidence>
<comment type="catalytic activity">
    <reaction evidence="15">
        <text>L-arginyl-L-alpha-amino acid(out) = L-arginyl-L-alpha-amino acid(in)</text>
        <dbReference type="Rhea" id="RHEA:79371"/>
        <dbReference type="ChEBI" id="CHEBI:84315"/>
    </reaction>
</comment>
<evidence type="ECO:0000256" key="14">
    <source>
        <dbReference type="ARBA" id="ARBA00044898"/>
    </source>
</evidence>
<dbReference type="eggNOG" id="COG2271">
    <property type="taxonomic scope" value="Bacteria"/>
</dbReference>
<comment type="catalytic activity">
    <reaction evidence="16">
        <text>L-lysyl-L-lysine(out) = L-lysyl-L-lysine(in)</text>
        <dbReference type="Rhea" id="RHEA:79403"/>
        <dbReference type="ChEBI" id="CHEBI:229956"/>
    </reaction>
</comment>
<name>A0A0A2MUF9_9FLAO</name>
<comment type="catalytic activity">
    <reaction evidence="14">
        <text>L-aspartyl-L-lysine(out) = L-aspartyl-L-lysine(in)</text>
        <dbReference type="Rhea" id="RHEA:79411"/>
        <dbReference type="ChEBI" id="CHEBI:229953"/>
    </reaction>
</comment>
<keyword evidence="3" id="KW-0813">Transport</keyword>
<evidence type="ECO:0000256" key="7">
    <source>
        <dbReference type="ARBA" id="ARBA00023228"/>
    </source>
</evidence>
<proteinExistence type="inferred from homology"/>
<evidence type="ECO:0000256" key="20">
    <source>
        <dbReference type="ARBA" id="ARBA00044924"/>
    </source>
</evidence>
<dbReference type="PROSITE" id="PS50850">
    <property type="entry name" value="MFS"/>
    <property type="match status" value="1"/>
</dbReference>
<feature type="domain" description="Major facilitator superfamily (MFS) profile" evidence="26">
    <location>
        <begin position="13"/>
        <end position="408"/>
    </location>
</feature>
<evidence type="ECO:0000256" key="11">
    <source>
        <dbReference type="ARBA" id="ARBA00044884"/>
    </source>
</evidence>
<sequence length="412" mass="43443">MNTISEKKSWNPFVLAWVLGLLFYALEYAVRSAPSIMLPDLVKAFATTPGTVSAVIGSYYLTYSVTSLAAGIAIDKAGAKYPLFAGAILLGLGCILFSVANLYTGYAGRLLQGMGSALAFPACVYLAARAFSPKRLATAIGATQSLGMLGGSAGQFLSAPILKNGLPLTTFWIAMGIMGFVIAGLIIYFTPTQKGAVAIATTMPKRSLLAPYKIVFSNPQSYLSGLVSGLLFAPTTIFAMTWGVAFFQTGRGLDYTTATLACALVPLGWAVGCPLLGWFADRLGRKPVVIAGAIVMIVSLAQLCYFPTLMPAYFSTFLMGVASGAAMIPYSVIKEANPDSVKGSATGAINFLTFGVTSLLGPVFSYLYGKSLNTVTDTETHFKSAVLFFMLVISVAIVACLFLKETGKQAQK</sequence>
<evidence type="ECO:0000256" key="6">
    <source>
        <dbReference type="ARBA" id="ARBA00023136"/>
    </source>
</evidence>
<evidence type="ECO:0000256" key="22">
    <source>
        <dbReference type="ARBA" id="ARBA00045018"/>
    </source>
</evidence>
<evidence type="ECO:0000256" key="25">
    <source>
        <dbReference type="SAM" id="Phobius"/>
    </source>
</evidence>
<comment type="subunit">
    <text evidence="24">Homodimer. Interacts with lysosomal protein GLMP (via lumenal domain); the interaction starts while both proteins are still in the endoplasmic reticulum and is required for stabilization of MFSD1 in lysosomes but has no direct effect on its targeting to lysosomes or transporter activity.</text>
</comment>
<dbReference type="GO" id="GO:0022857">
    <property type="term" value="F:transmembrane transporter activity"/>
    <property type="evidence" value="ECO:0007669"/>
    <property type="project" value="InterPro"/>
</dbReference>
<comment type="caution">
    <text evidence="27">The sequence shown here is derived from an EMBL/GenBank/DDBJ whole genome shotgun (WGS) entry which is preliminary data.</text>
</comment>
<keyword evidence="5 25" id="KW-1133">Transmembrane helix</keyword>
<protein>
    <recommendedName>
        <fullName evidence="21">Lysosomal dipeptide transporter MFSD1</fullName>
    </recommendedName>
    <alternativeName>
        <fullName evidence="22">Major facilitator superfamily domain-containing protein 1</fullName>
    </alternativeName>
</protein>
<evidence type="ECO:0000256" key="18">
    <source>
        <dbReference type="ARBA" id="ARBA00044912"/>
    </source>
</evidence>
<dbReference type="InterPro" id="IPR036259">
    <property type="entry name" value="MFS_trans_sf"/>
</dbReference>
<evidence type="ECO:0000256" key="9">
    <source>
        <dbReference type="ARBA" id="ARBA00044878"/>
    </source>
</evidence>
<feature type="transmembrane region" description="Helical" evidence="25">
    <location>
        <begin position="312"/>
        <end position="333"/>
    </location>
</feature>
<evidence type="ECO:0000256" key="24">
    <source>
        <dbReference type="ARBA" id="ARBA00046376"/>
    </source>
</evidence>
<evidence type="ECO:0000256" key="19">
    <source>
        <dbReference type="ARBA" id="ARBA00044919"/>
    </source>
</evidence>
<keyword evidence="28" id="KW-1185">Reference proteome</keyword>
<evidence type="ECO:0000313" key="27">
    <source>
        <dbReference type="EMBL" id="KGO91860.1"/>
    </source>
</evidence>
<gene>
    <name evidence="27" type="ORF">Q766_15570</name>
</gene>
<comment type="catalytic activity">
    <reaction evidence="19">
        <text>L-alanyl-L-lysine(out) = L-alanyl-L-lysine(in)</text>
        <dbReference type="Rhea" id="RHEA:79415"/>
        <dbReference type="ChEBI" id="CHEBI:192470"/>
    </reaction>
</comment>
<feature type="transmembrane region" description="Helical" evidence="25">
    <location>
        <begin position="258"/>
        <end position="280"/>
    </location>
</feature>
<accession>A0A0A2MUF9</accession>
<dbReference type="EMBL" id="JRLY01000014">
    <property type="protein sequence ID" value="KGO91860.1"/>
    <property type="molecule type" value="Genomic_DNA"/>
</dbReference>
<comment type="catalytic activity">
    <reaction evidence="10">
        <text>L-alpha-aminoacyl-L-arginine(out) = L-alpha-aminoacyl-L-arginine(in)</text>
        <dbReference type="Rhea" id="RHEA:79367"/>
        <dbReference type="ChEBI" id="CHEBI:229968"/>
    </reaction>
</comment>
<evidence type="ECO:0000256" key="12">
    <source>
        <dbReference type="ARBA" id="ARBA00044891"/>
    </source>
</evidence>
<dbReference type="OrthoDB" id="5620971at2"/>
<comment type="catalytic activity">
    <reaction evidence="18">
        <text>L-histidyl-L-alpha-amino acid(out) = L-histidyl-L-alpha-amino acid(in)</text>
        <dbReference type="Rhea" id="RHEA:79379"/>
        <dbReference type="ChEBI" id="CHEBI:229964"/>
    </reaction>
</comment>
<comment type="catalytic activity">
    <reaction evidence="11">
        <text>L-alpha-aminoacyl-L-histidine(out) = L-alpha-aminoacyl-L-histidine(in)</text>
        <dbReference type="Rhea" id="RHEA:79375"/>
        <dbReference type="ChEBI" id="CHEBI:229967"/>
    </reaction>
</comment>
<comment type="catalytic activity">
    <reaction evidence="12">
        <text>L-lysyl-L-alpha-amino acid(out) = L-lysyl-L-alpha-amino acid(in)</text>
        <dbReference type="Rhea" id="RHEA:79387"/>
        <dbReference type="ChEBI" id="CHEBI:229965"/>
    </reaction>
</comment>
<feature type="transmembrane region" description="Helical" evidence="25">
    <location>
        <begin position="345"/>
        <end position="364"/>
    </location>
</feature>
<evidence type="ECO:0000313" key="28">
    <source>
        <dbReference type="Proteomes" id="UP000030111"/>
    </source>
</evidence>
<dbReference type="GO" id="GO:0005765">
    <property type="term" value="C:lysosomal membrane"/>
    <property type="evidence" value="ECO:0007669"/>
    <property type="project" value="UniProtKB-SubCell"/>
</dbReference>
<evidence type="ECO:0000256" key="4">
    <source>
        <dbReference type="ARBA" id="ARBA00022692"/>
    </source>
</evidence>
<dbReference type="Gene3D" id="1.20.1250.20">
    <property type="entry name" value="MFS general substrate transporter like domains"/>
    <property type="match status" value="2"/>
</dbReference>
<evidence type="ECO:0000256" key="10">
    <source>
        <dbReference type="ARBA" id="ARBA00044881"/>
    </source>
</evidence>
<feature type="transmembrane region" description="Helical" evidence="25">
    <location>
        <begin position="287"/>
        <end position="306"/>
    </location>
</feature>
<dbReference type="InterPro" id="IPR005829">
    <property type="entry name" value="Sugar_transporter_CS"/>
</dbReference>
<dbReference type="Pfam" id="PF07690">
    <property type="entry name" value="MFS_1"/>
    <property type="match status" value="1"/>
</dbReference>
<dbReference type="RefSeq" id="WP_026991561.1">
    <property type="nucleotide sequence ID" value="NZ_JRLY01000014.1"/>
</dbReference>
<dbReference type="InterPro" id="IPR020846">
    <property type="entry name" value="MFS_dom"/>
</dbReference>
<comment type="catalytic activity">
    <reaction evidence="20">
        <text>L-lysyl-glycine(out) = L-lysyl-glycine(in)</text>
        <dbReference type="Rhea" id="RHEA:79407"/>
        <dbReference type="ChEBI" id="CHEBI:191202"/>
    </reaction>
</comment>
<comment type="similarity">
    <text evidence="2">Belongs to the major facilitator superfamily.</text>
</comment>
<evidence type="ECO:0000256" key="2">
    <source>
        <dbReference type="ARBA" id="ARBA00008335"/>
    </source>
</evidence>
<keyword evidence="7" id="KW-0458">Lysosome</keyword>
<evidence type="ECO:0000259" key="26">
    <source>
        <dbReference type="PROSITE" id="PS50850"/>
    </source>
</evidence>
<evidence type="ECO:0000256" key="13">
    <source>
        <dbReference type="ARBA" id="ARBA00044893"/>
    </source>
</evidence>
<evidence type="ECO:0000256" key="15">
    <source>
        <dbReference type="ARBA" id="ARBA00044899"/>
    </source>
</evidence>
<evidence type="ECO:0000256" key="8">
    <source>
        <dbReference type="ARBA" id="ARBA00044876"/>
    </source>
</evidence>
<keyword evidence="4 25" id="KW-0812">Transmembrane</keyword>
<feature type="transmembrane region" description="Helical" evidence="25">
    <location>
        <begin position="384"/>
        <end position="403"/>
    </location>
</feature>